<reference evidence="1" key="1">
    <citation type="submission" date="2021-07" db="EMBL/GenBank/DDBJ databases">
        <authorList>
            <person name="Catto M.A."/>
            <person name="Jacobson A."/>
            <person name="Kennedy G."/>
            <person name="Labadie P."/>
            <person name="Hunt B.G."/>
            <person name="Srinivasan R."/>
        </authorList>
    </citation>
    <scope>NUCLEOTIDE SEQUENCE</scope>
    <source>
        <strain evidence="1">PL_HMW_Pooled</strain>
        <tissue evidence="1">Head</tissue>
    </source>
</reference>
<gene>
    <name evidence="1" type="ORF">KUF71_022036</name>
</gene>
<accession>A0AAE1H197</accession>
<comment type="caution">
    <text evidence="1">The sequence shown here is derived from an EMBL/GenBank/DDBJ whole genome shotgun (WGS) entry which is preliminary data.</text>
</comment>
<dbReference type="EMBL" id="JAHWGI010000293">
    <property type="protein sequence ID" value="KAK3912466.1"/>
    <property type="molecule type" value="Genomic_DNA"/>
</dbReference>
<dbReference type="Proteomes" id="UP001219518">
    <property type="component" value="Unassembled WGS sequence"/>
</dbReference>
<evidence type="ECO:0000313" key="2">
    <source>
        <dbReference type="Proteomes" id="UP001219518"/>
    </source>
</evidence>
<reference evidence="1" key="2">
    <citation type="journal article" date="2023" name="BMC Genomics">
        <title>Pest status, molecular evolution, and epigenetic factors derived from the genome assembly of Frankliniella fusca, a thysanopteran phytovirus vector.</title>
        <authorList>
            <person name="Catto M.A."/>
            <person name="Labadie P.E."/>
            <person name="Jacobson A.L."/>
            <person name="Kennedy G.G."/>
            <person name="Srinivasan R."/>
            <person name="Hunt B.G."/>
        </authorList>
    </citation>
    <scope>NUCLEOTIDE SEQUENCE</scope>
    <source>
        <strain evidence="1">PL_HMW_Pooled</strain>
    </source>
</reference>
<protein>
    <submittedName>
        <fullName evidence="1">Phospholipid-transporting ATPase FetA</fullName>
    </submittedName>
</protein>
<sequence>MLALESGASLLWMLAREEDKGETEPQEEVENNLHNPERHSISAQGWRLGKHISEWKFKDAIFIFLIPCLMQGGELWTGWWGWCSFAGLQEGAQVDDVEGTIILAVFPPHSGASQTTTDPEHAMSSANWMGSEDPWTQGIPSHRYPGSFGSRAGGALSVHSLRMEVAYSGLTFPSVTFGANLGVTLIYKLVNILLLHKGPVGKEQVVCEKGIPQTFQQTIYYYATNAEASLLHCLNGHFEDGVEIVRCQLAVSGTVCDRLLPLKGQAVHHIVLRTKAIITSSAGAL</sequence>
<evidence type="ECO:0000313" key="1">
    <source>
        <dbReference type="EMBL" id="KAK3912466.1"/>
    </source>
</evidence>
<name>A0AAE1H197_9NEOP</name>
<proteinExistence type="predicted"/>
<keyword evidence="2" id="KW-1185">Reference proteome</keyword>
<dbReference type="AlphaFoldDB" id="A0AAE1H197"/>
<organism evidence="1 2">
    <name type="scientific">Frankliniella fusca</name>
    <dbReference type="NCBI Taxonomy" id="407009"/>
    <lineage>
        <taxon>Eukaryota</taxon>
        <taxon>Metazoa</taxon>
        <taxon>Ecdysozoa</taxon>
        <taxon>Arthropoda</taxon>
        <taxon>Hexapoda</taxon>
        <taxon>Insecta</taxon>
        <taxon>Pterygota</taxon>
        <taxon>Neoptera</taxon>
        <taxon>Paraneoptera</taxon>
        <taxon>Thysanoptera</taxon>
        <taxon>Terebrantia</taxon>
        <taxon>Thripoidea</taxon>
        <taxon>Thripidae</taxon>
        <taxon>Frankliniella</taxon>
    </lineage>
</organism>